<evidence type="ECO:0000313" key="3">
    <source>
        <dbReference type="EMBL" id="CAF4055272.1"/>
    </source>
</evidence>
<feature type="compositionally biased region" description="Polar residues" evidence="1">
    <location>
        <begin position="1"/>
        <end position="16"/>
    </location>
</feature>
<name>A0A819RN42_9BILA</name>
<dbReference type="SUPFAM" id="SSF56672">
    <property type="entry name" value="DNA/RNA polymerases"/>
    <property type="match status" value="1"/>
</dbReference>
<dbReference type="InterPro" id="IPR036691">
    <property type="entry name" value="Endo/exonu/phosph_ase_sf"/>
</dbReference>
<gene>
    <name evidence="3" type="ORF">UXM345_LOCUS19485</name>
</gene>
<dbReference type="SUPFAM" id="SSF56219">
    <property type="entry name" value="DNase I-like"/>
    <property type="match status" value="1"/>
</dbReference>
<evidence type="ECO:0000313" key="4">
    <source>
        <dbReference type="Proteomes" id="UP000663842"/>
    </source>
</evidence>
<evidence type="ECO:0000256" key="1">
    <source>
        <dbReference type="SAM" id="MobiDB-lite"/>
    </source>
</evidence>
<reference evidence="3" key="1">
    <citation type="submission" date="2021-02" db="EMBL/GenBank/DDBJ databases">
        <authorList>
            <person name="Nowell W R."/>
        </authorList>
    </citation>
    <scope>NUCLEOTIDE SEQUENCE</scope>
</reference>
<dbReference type="InterPro" id="IPR005135">
    <property type="entry name" value="Endo/exonuclease/phosphatase"/>
</dbReference>
<feature type="region of interest" description="Disordered" evidence="1">
    <location>
        <begin position="1"/>
        <end position="51"/>
    </location>
</feature>
<dbReference type="PANTHER" id="PTHR36688">
    <property type="entry name" value="ENDO/EXONUCLEASE/PHOSPHATASE DOMAIN-CONTAINING PROTEIN"/>
    <property type="match status" value="1"/>
</dbReference>
<evidence type="ECO:0000259" key="2">
    <source>
        <dbReference type="PROSITE" id="PS50878"/>
    </source>
</evidence>
<feature type="compositionally biased region" description="Polar residues" evidence="1">
    <location>
        <begin position="27"/>
        <end position="38"/>
    </location>
</feature>
<dbReference type="PROSITE" id="PS50878">
    <property type="entry name" value="RT_POL"/>
    <property type="match status" value="1"/>
</dbReference>
<dbReference type="Pfam" id="PF14529">
    <property type="entry name" value="Exo_endo_phos_2"/>
    <property type="match status" value="1"/>
</dbReference>
<dbReference type="PANTHER" id="PTHR36688:SF2">
    <property type="entry name" value="ENDONUCLEASE_EXONUCLEASE_PHOSPHATASE DOMAIN-CONTAINING PROTEIN"/>
    <property type="match status" value="1"/>
</dbReference>
<dbReference type="Gene3D" id="3.60.10.10">
    <property type="entry name" value="Endonuclease/exonuclease/phosphatase"/>
    <property type="match status" value="1"/>
</dbReference>
<sequence length="1469" mass="169925">MNNRGNKPHQFSSTISDQEENPDSRIDSPTTNQQQSKRNVSKRSKEGDDSFELEHRMVNVRNQYFNNSDFRQAPYTTKSGSTKNVSNPTARRPSFPPFRITFTADETPSELSIIKDINKHCRISLSYGRYAAAGRNKSFLLYVNSSEQFDRLMDKNIWPKQICFLDCSIDLPSKVPSSYSIVAIGVPAQWNLAEFELDIKKHYPTIIKIERLYVNGGIPISKVRIDFSSNEEVNKVIKNKRLLLDDENTSFAIQPYAAPLRILRCFNCQQYNDHIAINCPHKDNPTCFRCGQNHAYNPHCCNKICCANCHKDHLAGSPNCPIKIDERRKYQNSITSSINNKTKQQTFSSSVWATNEHQRNLPGLTSNSVETVQARVDTSAFLDISKKLDLLMIKMEHLTFEQVKMNSSINHANQLINSCNKQINETKEFLMNRLCPFVCELSDAFLGKNKQQQNQLFLAHDHMFHCQILHLMNPSAITFKPNQKKSYPILTDLLTKAELNIFQDLLHEWTDTPTLDLLLDNWSNYRDKTDSMMSIKQNVSLLLLNVSSLNRYLIDVINLIDSMQPPIVVLNGTHHDENSVKQFISHFFNFNVFSMKGSNVFGGVLIAVHKSIRSQRVAKFNNLPNIIVLEIGSDTDMFQLVTCYSPPAESIPLDLFDRLLQHNPNSIFTGDLNAKHSSWSKSIENQKGRALFNWLSSSQTHTSLEIINKYVTTSTRSTATIDLIIAPTHMSSKSFSVLPTIGNDHHPVLWHPSFKMSSTVHYYPIKRTRWNLLEVFLTYTGLYWHKLATSMSHSVAFFVLYERFLSLCVSRLTTITFRKTIKPSLPQHIVVMIDQKRRYLKSFRQTRHPYFARVLRDMTKLIQKQLFLHKRKSWLAYCNSLNDCDTTAFWKKAKRHFNSKSAPIEGFITNNEIVSSPVHMCTIAKLYYEEQFSSHQFMQSETEIEANIVDIEIEEVLKNKPPIPIQITYQHLRRSVSSLKNKNSTGIDGISNRIIKLLPPNHLSIILSCLNNFAVTLQTPSHWHVAKMILLSKTKSKVIAIDETRPISLLPCFSKLFEKCFLIHFRQWINEQGILPAEQTGFRPGHNMAVRIVAIIDQIGQSLAKNTAAAALFVDFRTAFNQLWFNGLWLKLSNLQCPLYLIAWLRHYLRGRKAYINIKSTSSTMFNLSKGVPQGSCIGPVLFIIYHHDILEALSTIHWKHLFADDLAVLFSPSPYMSSSNMINTLTEQIKHVLLRLIKYSIKWKQPINFSKTNWILFHRQVVPLIPNIICEGHNIEHVKKFKYLGTILDAKLSFTEHIDYIQAKIRINMNIYKRLASTRMTSEQINYKLYNAFIRPYLQSILNFFPILSLTKQKQLEGINRKIFRSIHRWFDARIIEIENLPKYKSISKLTYMHWDKLTQTILVTNPSVIEDFLQNKLSILYLHEYLSNPTLANERRKIFERGRIRKSIRNLLTEDHLSLFDHILCYH</sequence>
<comment type="caution">
    <text evidence="3">The sequence shown here is derived from an EMBL/GenBank/DDBJ whole genome shotgun (WGS) entry which is preliminary data.</text>
</comment>
<feature type="domain" description="Reverse transcriptase" evidence="2">
    <location>
        <begin position="1012"/>
        <end position="1289"/>
    </location>
</feature>
<protein>
    <recommendedName>
        <fullName evidence="2">Reverse transcriptase domain-containing protein</fullName>
    </recommendedName>
</protein>
<dbReference type="Pfam" id="PF00078">
    <property type="entry name" value="RVT_1"/>
    <property type="match status" value="1"/>
</dbReference>
<dbReference type="EMBL" id="CAJOBF010002774">
    <property type="protein sequence ID" value="CAF4055272.1"/>
    <property type="molecule type" value="Genomic_DNA"/>
</dbReference>
<dbReference type="InterPro" id="IPR000477">
    <property type="entry name" value="RT_dom"/>
</dbReference>
<feature type="compositionally biased region" description="Polar residues" evidence="1">
    <location>
        <begin position="63"/>
        <end position="89"/>
    </location>
</feature>
<dbReference type="InterPro" id="IPR043502">
    <property type="entry name" value="DNA/RNA_pol_sf"/>
</dbReference>
<dbReference type="InterPro" id="IPR052560">
    <property type="entry name" value="RdDP_mobile_element"/>
</dbReference>
<feature type="region of interest" description="Disordered" evidence="1">
    <location>
        <begin position="63"/>
        <end position="98"/>
    </location>
</feature>
<dbReference type="GO" id="GO:0003824">
    <property type="term" value="F:catalytic activity"/>
    <property type="evidence" value="ECO:0007669"/>
    <property type="project" value="InterPro"/>
</dbReference>
<dbReference type="CDD" id="cd01650">
    <property type="entry name" value="RT_nLTR_like"/>
    <property type="match status" value="1"/>
</dbReference>
<accession>A0A819RN42</accession>
<proteinExistence type="predicted"/>
<dbReference type="Proteomes" id="UP000663842">
    <property type="component" value="Unassembled WGS sequence"/>
</dbReference>
<organism evidence="3 4">
    <name type="scientific">Rotaria magnacalcarata</name>
    <dbReference type="NCBI Taxonomy" id="392030"/>
    <lineage>
        <taxon>Eukaryota</taxon>
        <taxon>Metazoa</taxon>
        <taxon>Spiralia</taxon>
        <taxon>Gnathifera</taxon>
        <taxon>Rotifera</taxon>
        <taxon>Eurotatoria</taxon>
        <taxon>Bdelloidea</taxon>
        <taxon>Philodinida</taxon>
        <taxon>Philodinidae</taxon>
        <taxon>Rotaria</taxon>
    </lineage>
</organism>